<dbReference type="EMBL" id="JABKAU010000004">
    <property type="protein sequence ID" value="NVO30195.1"/>
    <property type="molecule type" value="Genomic_DNA"/>
</dbReference>
<dbReference type="Pfam" id="PF25778">
    <property type="entry name" value="DUF7948"/>
    <property type="match status" value="1"/>
</dbReference>
<dbReference type="RefSeq" id="WP_176906902.1">
    <property type="nucleotide sequence ID" value="NZ_JABKAU010000004.1"/>
</dbReference>
<keyword evidence="5" id="KW-1185">Reference proteome</keyword>
<evidence type="ECO:0000313" key="4">
    <source>
        <dbReference type="EMBL" id="NVO30195.1"/>
    </source>
</evidence>
<feature type="region of interest" description="Disordered" evidence="1">
    <location>
        <begin position="79"/>
        <end position="99"/>
    </location>
</feature>
<dbReference type="InterPro" id="IPR052918">
    <property type="entry name" value="Motility_Chemotaxis_Reg"/>
</dbReference>
<gene>
    <name evidence="4" type="ORF">HW554_03160</name>
</gene>
<dbReference type="InterPro" id="IPR000601">
    <property type="entry name" value="PKD_dom"/>
</dbReference>
<dbReference type="Proteomes" id="UP000565521">
    <property type="component" value="Unassembled WGS sequence"/>
</dbReference>
<dbReference type="PANTHER" id="PTHR35580:SF1">
    <property type="entry name" value="PHYTASE-LIKE DOMAIN-CONTAINING PROTEIN"/>
    <property type="match status" value="1"/>
</dbReference>
<feature type="chain" id="PRO_5030887872" evidence="2">
    <location>
        <begin position="20"/>
        <end position="1161"/>
    </location>
</feature>
<organism evidence="4 5">
    <name type="scientific">Hymenobacter lapidiphilus</name>
    <dbReference type="NCBI Taxonomy" id="2608003"/>
    <lineage>
        <taxon>Bacteria</taxon>
        <taxon>Pseudomonadati</taxon>
        <taxon>Bacteroidota</taxon>
        <taxon>Cytophagia</taxon>
        <taxon>Cytophagales</taxon>
        <taxon>Hymenobacteraceae</taxon>
        <taxon>Hymenobacter</taxon>
    </lineage>
</organism>
<dbReference type="InterPro" id="IPR035986">
    <property type="entry name" value="PKD_dom_sf"/>
</dbReference>
<evidence type="ECO:0000259" key="3">
    <source>
        <dbReference type="PROSITE" id="PS50093"/>
    </source>
</evidence>
<dbReference type="PANTHER" id="PTHR35580">
    <property type="entry name" value="CELL SURFACE GLYCOPROTEIN (S-LAYER PROTEIN)-LIKE PROTEIN"/>
    <property type="match status" value="1"/>
</dbReference>
<accession>A0A7Y7U583</accession>
<dbReference type="PROSITE" id="PS50093">
    <property type="entry name" value="PKD"/>
    <property type="match status" value="1"/>
</dbReference>
<comment type="caution">
    <text evidence="4">The sequence shown here is derived from an EMBL/GenBank/DDBJ whole genome shotgun (WGS) entry which is preliminary data.</text>
</comment>
<sequence length="1161" mass="122767">MSRLLPLWLCLLLPLSLTAAPRPTAAPGPEKTLEFVENKGQWPKTVRYQAELPGGRLYLTPTGFTYSFLSAATFAQINHRHGDDNAPPRSAAPAPTEARGHAYTVSFEGGNARAALLPEQATSGTRNYFLGSNPREWASGVAGYRQVRYQAVYPGIDVRVYENAGQNLEYDFELAPGAKPDNIRLRYAGPNAVRLSAEGQLLIETSVGTVIEQAPLAWQTTATGRRLPVSCRFELQGSTVRFRLGAYDAKLPLIIDPTVLFSSFTGSLADNWGFTATHDAQGNMYSGGVAFGPGYPTSPGAFQTSFAGMADVAIIKYKVTASGAAARLYATYLGGSRTDAPHSLIVNGLGELVLLGSTSSGNFPVGSAAAQRTFRGGQPVNPFGGAILDQMGYPEGSDLFVATLSADGSKLVAATYLGGSANDGLNLSLANNYGDQFRGDVLTDGANNVYIASTTNSTDFPMAGALQRNLRGATDAVVCQLPRLLDRLNWSTYLGGTGTDAAFSLQLSTGRTLYVGGATTGTGFPTVAGSLHPQSAGGREGFVVGLAADAGTPRYGTYLGTSADDLAFFVQLDNSGDVYVLGQTNSNAYPKTADLYGTPGARQFIHKLDATLSTTMFSTTFGSAQSEHEFSPTAFLVDDCERVYVSGWGGATNRGYSTGTTRNLPITPDAVQKTTDGNDFYLAEFAAGLTGLEYATFYGEQGGRGEHVDGGTSRFSKKGVVYQAVCGGCGGTQGFPRPPGASFYDTRNGSTNCNNAAFAINFDIITADPGATRYACATDGPVLLGGQPAGGTWSGPGVVRRPDGRYEFRPTPELVGRNVLQYTVKATGVCVSTRPMALIVAKTQPVTIAPLASLCANASPITLQATPTGGTWSGPRGLSGNTFDPRLSGPGTFTLTYSISDTLACGTASTTVTINAPPTPQAGPNLTLCAYETAPIQLTGATPAGGTWSGPGVTPAGLFTPPDTRLLGGIFTLTYTVSENGCAVTATRQVLLAPSPTSNAPLQVPVCERFPEFTGLAPLTLTMKPVLTGGTYEWDFGDGSPRSTEENPEHVFTQPGRYNVRLVARYANCVVETSFAPVIVNRTFVPNIITPNRDLQNQSFIPYFSCRTTQLSLYNRWGSKVYETADYRNDWQATGLSDGLYYYQLKDADGRTAKGWLTVVR</sequence>
<feature type="domain" description="PKD" evidence="3">
    <location>
        <begin position="1031"/>
        <end position="1064"/>
    </location>
</feature>
<proteinExistence type="predicted"/>
<dbReference type="SUPFAM" id="SSF49299">
    <property type="entry name" value="PKD domain"/>
    <property type="match status" value="1"/>
</dbReference>
<dbReference type="Pfam" id="PF13585">
    <property type="entry name" value="CHU_C"/>
    <property type="match status" value="1"/>
</dbReference>
<dbReference type="InterPro" id="IPR022409">
    <property type="entry name" value="PKD/Chitinase_dom"/>
</dbReference>
<reference evidence="4 5" key="1">
    <citation type="submission" date="2020-05" db="EMBL/GenBank/DDBJ databases">
        <title>Hymenobacter terrestris sp. nov. and Hymenobacter lapidiphilus sp. nov., isolated from regoliths in Antarctica.</title>
        <authorList>
            <person name="Sedlacek I."/>
            <person name="Pantucek R."/>
            <person name="Zeman M."/>
            <person name="Holochova P."/>
            <person name="Kralova S."/>
            <person name="Stankova E."/>
            <person name="Sedo O."/>
            <person name="Micenkova L."/>
            <person name="Svec P."/>
            <person name="Gupta V."/>
            <person name="Sood U."/>
            <person name="Korpole U.S."/>
            <person name="Lal R."/>
        </authorList>
    </citation>
    <scope>NUCLEOTIDE SEQUENCE [LARGE SCALE GENOMIC DNA]</scope>
    <source>
        <strain evidence="4 5">P5342</strain>
    </source>
</reference>
<dbReference type="AlphaFoldDB" id="A0A7Y7U583"/>
<dbReference type="InterPro" id="IPR057708">
    <property type="entry name" value="DUF7948"/>
</dbReference>
<evidence type="ECO:0000313" key="5">
    <source>
        <dbReference type="Proteomes" id="UP000565521"/>
    </source>
</evidence>
<dbReference type="Pfam" id="PF18911">
    <property type="entry name" value="PKD_4"/>
    <property type="match status" value="1"/>
</dbReference>
<dbReference type="InterPro" id="IPR013783">
    <property type="entry name" value="Ig-like_fold"/>
</dbReference>
<feature type="signal peptide" evidence="2">
    <location>
        <begin position="1"/>
        <end position="19"/>
    </location>
</feature>
<dbReference type="Gene3D" id="2.60.40.10">
    <property type="entry name" value="Immunoglobulins"/>
    <property type="match status" value="1"/>
</dbReference>
<name>A0A7Y7U583_9BACT</name>
<dbReference type="SMART" id="SM00089">
    <property type="entry name" value="PKD"/>
    <property type="match status" value="1"/>
</dbReference>
<protein>
    <submittedName>
        <fullName evidence="4">Gliding motility-associated C-terminal domain-containing protein</fullName>
    </submittedName>
</protein>
<evidence type="ECO:0000256" key="1">
    <source>
        <dbReference type="SAM" id="MobiDB-lite"/>
    </source>
</evidence>
<evidence type="ECO:0000256" key="2">
    <source>
        <dbReference type="SAM" id="SignalP"/>
    </source>
</evidence>
<dbReference type="CDD" id="cd00146">
    <property type="entry name" value="PKD"/>
    <property type="match status" value="1"/>
</dbReference>
<keyword evidence="2" id="KW-0732">Signal</keyword>